<dbReference type="GO" id="GO:0032259">
    <property type="term" value="P:methylation"/>
    <property type="evidence" value="ECO:0007669"/>
    <property type="project" value="UniProtKB-KW"/>
</dbReference>
<evidence type="ECO:0000313" key="3">
    <source>
        <dbReference type="EMBL" id="TCJ88620.1"/>
    </source>
</evidence>
<dbReference type="GO" id="GO:0008757">
    <property type="term" value="F:S-adenosylmethionine-dependent methyltransferase activity"/>
    <property type="evidence" value="ECO:0007669"/>
    <property type="project" value="InterPro"/>
</dbReference>
<keyword evidence="3" id="KW-0808">Transferase</keyword>
<dbReference type="Gene3D" id="3.40.50.150">
    <property type="entry name" value="Vaccinia Virus protein VP39"/>
    <property type="match status" value="1"/>
</dbReference>
<dbReference type="InterPro" id="IPR013216">
    <property type="entry name" value="Methyltransf_11"/>
</dbReference>
<dbReference type="AlphaFoldDB" id="A0A4R1F5E1"/>
<dbReference type="EMBL" id="SMFQ01000002">
    <property type="protein sequence ID" value="TCJ88620.1"/>
    <property type="molecule type" value="Genomic_DNA"/>
</dbReference>
<dbReference type="SUPFAM" id="SSF53335">
    <property type="entry name" value="S-adenosyl-L-methionine-dependent methyltransferases"/>
    <property type="match status" value="1"/>
</dbReference>
<comment type="caution">
    <text evidence="3">The sequence shown here is derived from an EMBL/GenBank/DDBJ whole genome shotgun (WGS) entry which is preliminary data.</text>
</comment>
<keyword evidence="3" id="KW-0489">Methyltransferase</keyword>
<sequence length="280" mass="32225">MFEFLSKLFNNNKEAIEHSEEKPKQKTSEESKLRSAKDTYTDRCSVCGFYGEFHKNNRSFREGYQCPECNSSLRYRGQAASILKIFGKPGQETITDLSKDDEFSQLTIYEPGLIGPFRKLFSGYKGYRNSFYWDDVDLGDYSDDIQCQSLEELTFGENEIDLIISSDIMEHVRQPWVAFADIYRVLKPGGYHVFSIPIDFPIKSKTTYRVDTSGDDDVYIEEPYYHGNGVGGKSLVYTDFGADIESHLIKIGYNVDMDVMDHEHVDVKKLLTFVTQKNIN</sequence>
<dbReference type="InterPro" id="IPR029063">
    <property type="entry name" value="SAM-dependent_MTases_sf"/>
</dbReference>
<evidence type="ECO:0000259" key="2">
    <source>
        <dbReference type="Pfam" id="PF08241"/>
    </source>
</evidence>
<feature type="region of interest" description="Disordered" evidence="1">
    <location>
        <begin position="15"/>
        <end position="34"/>
    </location>
</feature>
<accession>A0A4R1F5E1</accession>
<protein>
    <submittedName>
        <fullName evidence="3">Methyltransferase family protein</fullName>
    </submittedName>
</protein>
<dbReference type="OrthoDB" id="5625627at2"/>
<proteinExistence type="predicted"/>
<dbReference type="Proteomes" id="UP000294887">
    <property type="component" value="Unassembled WGS sequence"/>
</dbReference>
<dbReference type="RefSeq" id="WP_131904303.1">
    <property type="nucleotide sequence ID" value="NZ_BAAAFU010000008.1"/>
</dbReference>
<reference evidence="3 4" key="1">
    <citation type="submission" date="2019-03" db="EMBL/GenBank/DDBJ databases">
        <title>Genomic Encyclopedia of Type Strains, Phase IV (KMG-IV): sequencing the most valuable type-strain genomes for metagenomic binning, comparative biology and taxonomic classification.</title>
        <authorList>
            <person name="Goeker M."/>
        </authorList>
    </citation>
    <scope>NUCLEOTIDE SEQUENCE [LARGE SCALE GENOMIC DNA]</scope>
    <source>
        <strain evidence="3 4">DSM 24830</strain>
    </source>
</reference>
<keyword evidence="4" id="KW-1185">Reference proteome</keyword>
<evidence type="ECO:0000256" key="1">
    <source>
        <dbReference type="SAM" id="MobiDB-lite"/>
    </source>
</evidence>
<organism evidence="3 4">
    <name type="scientific">Cocleimonas flava</name>
    <dbReference type="NCBI Taxonomy" id="634765"/>
    <lineage>
        <taxon>Bacteria</taxon>
        <taxon>Pseudomonadati</taxon>
        <taxon>Pseudomonadota</taxon>
        <taxon>Gammaproteobacteria</taxon>
        <taxon>Thiotrichales</taxon>
        <taxon>Thiotrichaceae</taxon>
        <taxon>Cocleimonas</taxon>
    </lineage>
</organism>
<gene>
    <name evidence="3" type="ORF">EV695_0478</name>
</gene>
<evidence type="ECO:0000313" key="4">
    <source>
        <dbReference type="Proteomes" id="UP000294887"/>
    </source>
</evidence>
<name>A0A4R1F5E1_9GAMM</name>
<feature type="domain" description="Methyltransferase type 11" evidence="2">
    <location>
        <begin position="144"/>
        <end position="194"/>
    </location>
</feature>
<dbReference type="Pfam" id="PF08241">
    <property type="entry name" value="Methyltransf_11"/>
    <property type="match status" value="1"/>
</dbReference>